<dbReference type="InterPro" id="IPR001375">
    <property type="entry name" value="Peptidase_S9_cat"/>
</dbReference>
<dbReference type="Pfam" id="PF00930">
    <property type="entry name" value="DPPIV_N"/>
    <property type="match status" value="1"/>
</dbReference>
<evidence type="ECO:0000259" key="3">
    <source>
        <dbReference type="Pfam" id="PF00930"/>
    </source>
</evidence>
<dbReference type="EMBL" id="CP130612">
    <property type="protein sequence ID" value="WKW10912.1"/>
    <property type="molecule type" value="Genomic_DNA"/>
</dbReference>
<dbReference type="GO" id="GO:0008239">
    <property type="term" value="F:dipeptidyl-peptidase activity"/>
    <property type="evidence" value="ECO:0007669"/>
    <property type="project" value="TreeGrafter"/>
</dbReference>
<dbReference type="AlphaFoldDB" id="A0AA49JS14"/>
<dbReference type="InterPro" id="IPR011659">
    <property type="entry name" value="WD40"/>
</dbReference>
<feature type="domain" description="Peptidase S9 prolyl oligopeptidase catalytic" evidence="2">
    <location>
        <begin position="590"/>
        <end position="787"/>
    </location>
</feature>
<keyword evidence="6" id="KW-1185">Reference proteome</keyword>
<dbReference type="Pfam" id="PF00326">
    <property type="entry name" value="Peptidase_S9"/>
    <property type="match status" value="1"/>
</dbReference>
<feature type="chain" id="PRO_5041305012" evidence="1">
    <location>
        <begin position="17"/>
        <end position="790"/>
    </location>
</feature>
<organism evidence="4">
    <name type="scientific">Pseudogemmatithrix spongiicola</name>
    <dbReference type="NCBI Taxonomy" id="3062599"/>
    <lineage>
        <taxon>Bacteria</taxon>
        <taxon>Pseudomonadati</taxon>
        <taxon>Gemmatimonadota</taxon>
        <taxon>Gemmatimonadia</taxon>
        <taxon>Gemmatimonadales</taxon>
        <taxon>Gemmatimonadaceae</taxon>
        <taxon>Pseudogemmatithrix</taxon>
    </lineage>
</organism>
<dbReference type="Gene3D" id="3.40.50.1820">
    <property type="entry name" value="alpha/beta hydrolase"/>
    <property type="match status" value="1"/>
</dbReference>
<evidence type="ECO:0000313" key="5">
    <source>
        <dbReference type="EMBL" id="WKW13821.1"/>
    </source>
</evidence>
<dbReference type="KEGG" id="pspc:Strain318_000145"/>
<evidence type="ECO:0000259" key="2">
    <source>
        <dbReference type="Pfam" id="PF00326"/>
    </source>
</evidence>
<dbReference type="Proteomes" id="UP001229955">
    <property type="component" value="Chromosome"/>
</dbReference>
<proteinExistence type="predicted"/>
<sequence length="790" mass="89225">MRVVVLLALLTSAVNAQSLPLRQSQLDFSARDENYRVPLDSTVNARWLGGGVSAPRWSPDGQWLYFQYALTPSPAMEGMQPDDPWWRVSRDARRVEQVTREAALEIPAQMRHTRNGQRAVWFHRGALQYWKRGAITRTLLQRVEAITPQWTPDERAVRWLEDNNLWEIDPETGSLVQLTRALQQRDSSRTDRQRAELVRQQLDIFDFTEARKAARDSMYRRQVAERWPQPITVPYKEGETISFLQVPAGGRYATFLITPRVQTTQTTFSDYVNDSGIVVQRTSRPKVGAPVPVRRAMIVVHNPTATPDSVKAIAVESDTAKFGGKRVTATSALWNGAGTRFVVEFQSLDHKDRWFVLVNPADGKHERILHHIHDDAWFGGAGQAMGWLNASWAEFLPDGETLAITSEETGWAHLYLVKMDGTKQALTSGEWEIRNITRSNDGNSWWIMAGVEHPNELHLYELPLRGGMLTRINPPGEGEAQPTPSPDGTVLAYRWSTPTELQDLYLMPRRAGAPATRITRSGTDAFYRIAWPQSEFIQFPDDRGKPVFARVYKPLTTVATRPAVMEIHGAGYAQGVHKTFSNSSAHGGSLTAQYLAARGVTYMVLDYRGSAGYGRDMRTDIYRSMGDRDVKSAIAAIPVLEQRYNVNRQKIGLFGCSYGGFFTLMALFQHPGAFQGGVAQCSVTDWAHYNHGYTARILNGAPVDDTTAYKVSSPIYHAEGLRDRLILQHGLVDGNVQYQDAARLVQRMMELGKDFEFVTYPIDAHGWTSRWARLDSQRRMMRLWDDVLLK</sequence>
<evidence type="ECO:0000313" key="6">
    <source>
        <dbReference type="Proteomes" id="UP001229955"/>
    </source>
</evidence>
<dbReference type="GO" id="GO:0006508">
    <property type="term" value="P:proteolysis"/>
    <property type="evidence" value="ECO:0007669"/>
    <property type="project" value="InterPro"/>
</dbReference>
<dbReference type="InterPro" id="IPR029058">
    <property type="entry name" value="AB_hydrolase_fold"/>
</dbReference>
<name>A0AA49JS14_9BACT</name>
<evidence type="ECO:0000313" key="4">
    <source>
        <dbReference type="EMBL" id="WKW10912.1"/>
    </source>
</evidence>
<keyword evidence="1" id="KW-0732">Signal</keyword>
<dbReference type="PANTHER" id="PTHR11731">
    <property type="entry name" value="PROTEASE FAMILY S9B,C DIPEPTIDYL-PEPTIDASE IV-RELATED"/>
    <property type="match status" value="1"/>
</dbReference>
<dbReference type="RefSeq" id="WP_367886622.1">
    <property type="nucleotide sequence ID" value="NZ_CP130612.1"/>
</dbReference>
<dbReference type="SUPFAM" id="SSF82171">
    <property type="entry name" value="DPP6 N-terminal domain-like"/>
    <property type="match status" value="1"/>
</dbReference>
<accession>A0AA49JS14</accession>
<dbReference type="Gene3D" id="2.140.10.30">
    <property type="entry name" value="Dipeptidylpeptidase IV, N-terminal domain"/>
    <property type="match status" value="1"/>
</dbReference>
<dbReference type="InterPro" id="IPR002469">
    <property type="entry name" value="Peptidase_S9B_N"/>
</dbReference>
<dbReference type="Pfam" id="PF07676">
    <property type="entry name" value="PD40"/>
    <property type="match status" value="1"/>
</dbReference>
<protein>
    <submittedName>
        <fullName evidence="4">Prolyl oligopeptidase family serine peptidase</fullName>
    </submittedName>
</protein>
<dbReference type="EMBL" id="CP130613">
    <property type="protein sequence ID" value="WKW13821.1"/>
    <property type="molecule type" value="Genomic_DNA"/>
</dbReference>
<reference evidence="4" key="1">
    <citation type="submission" date="2023-07" db="EMBL/GenBank/DDBJ databases">
        <authorList>
            <person name="Haufschild T."/>
            <person name="Kallscheuer N."/>
            <person name="Hammer J."/>
            <person name="Kohn T."/>
            <person name="Kabuu M."/>
            <person name="Jogler M."/>
            <person name="Wohfarth N."/>
            <person name="Heuer A."/>
            <person name="Rohde M."/>
            <person name="van Teeseling M.C.F."/>
            <person name="Jogler C."/>
        </authorList>
    </citation>
    <scope>NUCLEOTIDE SEQUENCE</scope>
    <source>
        <strain evidence="4">Strain 138</strain>
        <strain evidence="5">Strain 318</strain>
    </source>
</reference>
<evidence type="ECO:0000256" key="1">
    <source>
        <dbReference type="SAM" id="SignalP"/>
    </source>
</evidence>
<feature type="signal peptide" evidence="1">
    <location>
        <begin position="1"/>
        <end position="16"/>
    </location>
</feature>
<accession>A0AA49JXK6</accession>
<gene>
    <name evidence="4" type="ORF">Strain138_000145</name>
    <name evidence="5" type="ORF">Strain318_000145</name>
</gene>
<dbReference type="GO" id="GO:0008236">
    <property type="term" value="F:serine-type peptidase activity"/>
    <property type="evidence" value="ECO:0007669"/>
    <property type="project" value="InterPro"/>
</dbReference>
<dbReference type="InterPro" id="IPR050278">
    <property type="entry name" value="Serine_Prot_S9B/DPPIV"/>
</dbReference>
<feature type="domain" description="Dipeptidylpeptidase IV N-terminal" evidence="3">
    <location>
        <begin position="263"/>
        <end position="499"/>
    </location>
</feature>
<dbReference type="SUPFAM" id="SSF53474">
    <property type="entry name" value="alpha/beta-Hydrolases"/>
    <property type="match status" value="1"/>
</dbReference>
<dbReference type="PANTHER" id="PTHR11731:SF193">
    <property type="entry name" value="DIPEPTIDYL PEPTIDASE 9"/>
    <property type="match status" value="1"/>
</dbReference>